<evidence type="ECO:0000313" key="2">
    <source>
        <dbReference type="EMBL" id="KAJ0409826.1"/>
    </source>
</evidence>
<evidence type="ECO:0000256" key="1">
    <source>
        <dbReference type="SAM" id="MobiDB-lite"/>
    </source>
</evidence>
<keyword evidence="3" id="KW-1185">Reference proteome</keyword>
<feature type="region of interest" description="Disordered" evidence="1">
    <location>
        <begin position="284"/>
        <end position="320"/>
    </location>
</feature>
<dbReference type="AlphaFoldDB" id="A0AAD5QFB6"/>
<evidence type="ECO:0000313" key="3">
    <source>
        <dbReference type="Proteomes" id="UP001209570"/>
    </source>
</evidence>
<protein>
    <recommendedName>
        <fullName evidence="4">Myb-like domain-containing protein</fullName>
    </recommendedName>
</protein>
<accession>A0AAD5QFB6</accession>
<feature type="compositionally biased region" description="Low complexity" evidence="1">
    <location>
        <begin position="107"/>
        <end position="117"/>
    </location>
</feature>
<reference evidence="2" key="1">
    <citation type="submission" date="2021-12" db="EMBL/GenBank/DDBJ databases">
        <title>Prjna785345.</title>
        <authorList>
            <person name="Rujirawat T."/>
            <person name="Krajaejun T."/>
        </authorList>
    </citation>
    <scope>NUCLEOTIDE SEQUENCE</scope>
    <source>
        <strain evidence="2">Pi057C3</strain>
    </source>
</reference>
<organism evidence="2 3">
    <name type="scientific">Pythium insidiosum</name>
    <name type="common">Pythiosis disease agent</name>
    <dbReference type="NCBI Taxonomy" id="114742"/>
    <lineage>
        <taxon>Eukaryota</taxon>
        <taxon>Sar</taxon>
        <taxon>Stramenopiles</taxon>
        <taxon>Oomycota</taxon>
        <taxon>Peronosporomycetes</taxon>
        <taxon>Pythiales</taxon>
        <taxon>Pythiaceae</taxon>
        <taxon>Pythium</taxon>
    </lineage>
</organism>
<name>A0AAD5QFB6_PYTIN</name>
<feature type="region of interest" description="Disordered" evidence="1">
    <location>
        <begin position="85"/>
        <end position="121"/>
    </location>
</feature>
<proteinExistence type="predicted"/>
<dbReference type="EMBL" id="JAKCXM010000002">
    <property type="protein sequence ID" value="KAJ0409826.1"/>
    <property type="molecule type" value="Genomic_DNA"/>
</dbReference>
<comment type="caution">
    <text evidence="2">The sequence shown here is derived from an EMBL/GenBank/DDBJ whole genome shotgun (WGS) entry which is preliminary data.</text>
</comment>
<sequence>MEPEELLREQRWSSIPEQSARGALWPPHLDDKLLQLVTNATASGDRFPVGVNWLEICRAIGHSPVECVKRYAYLHELRQRHDSSLHDTMQRDEDEHHSDDGSQAPFSGLSSSDDLGSPHSRSFLEYGSPLVSPRLLGLDATPELGVGSPSSPPPFALKTTRQLSGVASPLRWESVAKETYSSPVLRQPPHVLRQQQQQQQHEQLRTSFGIQDDSERPTASMAHEAEAHSPRIVHGTQDHSKFTDPGFAAELVSQAFRGLRFDDAPPTASPRMIRAISNSEFPFLKEEDVGSAKTQRSAADTPPEPRARQQPSSGVASPLGASIASAYGDHLLAGSLTQSALEDAFLDMAGSRLDASSA</sequence>
<evidence type="ECO:0008006" key="4">
    <source>
        <dbReference type="Google" id="ProtNLM"/>
    </source>
</evidence>
<feature type="compositionally biased region" description="Basic and acidic residues" evidence="1">
    <location>
        <begin position="85"/>
        <end position="100"/>
    </location>
</feature>
<feature type="region of interest" description="Disordered" evidence="1">
    <location>
        <begin position="181"/>
        <end position="205"/>
    </location>
</feature>
<dbReference type="Proteomes" id="UP001209570">
    <property type="component" value="Unassembled WGS sequence"/>
</dbReference>
<gene>
    <name evidence="2" type="ORF">P43SY_005720</name>
</gene>